<evidence type="ECO:0000313" key="2">
    <source>
        <dbReference type="Proteomes" id="UP000621500"/>
    </source>
</evidence>
<comment type="caution">
    <text evidence="1">The sequence shown here is derived from an EMBL/GenBank/DDBJ whole genome shotgun (WGS) entry which is preliminary data.</text>
</comment>
<name>A0ABQ4EJI5_9ACTN</name>
<sequence length="145" mass="15545">MSEVARRGSSAYIQTTAQEGRAWARMGDQRETRRTLGRLSRLVSPLPVPDRPEHHYRYDPAKALSYTATTLPCAGDPAAEDYARAAVADLNGTTRPRRTASAQLDLGLALVAAGKPDEASVTAQAAIISGQCQCRPSWARISPPG</sequence>
<protein>
    <submittedName>
        <fullName evidence="1">Uncharacterized protein</fullName>
    </submittedName>
</protein>
<reference evidence="1 2" key="1">
    <citation type="submission" date="2021-01" db="EMBL/GenBank/DDBJ databases">
        <title>Whole genome shotgun sequence of Plantactinospora mayteni NBRC 109088.</title>
        <authorList>
            <person name="Komaki H."/>
            <person name="Tamura T."/>
        </authorList>
    </citation>
    <scope>NUCLEOTIDE SEQUENCE [LARGE SCALE GENOMIC DNA]</scope>
    <source>
        <strain evidence="1 2">NBRC 109088</strain>
    </source>
</reference>
<evidence type="ECO:0000313" key="1">
    <source>
        <dbReference type="EMBL" id="GIG94902.1"/>
    </source>
</evidence>
<accession>A0ABQ4EJI5</accession>
<dbReference type="EMBL" id="BONX01000007">
    <property type="protein sequence ID" value="GIG94902.1"/>
    <property type="molecule type" value="Genomic_DNA"/>
</dbReference>
<dbReference type="Proteomes" id="UP000621500">
    <property type="component" value="Unassembled WGS sequence"/>
</dbReference>
<organism evidence="1 2">
    <name type="scientific">Plantactinospora mayteni</name>
    <dbReference type="NCBI Taxonomy" id="566021"/>
    <lineage>
        <taxon>Bacteria</taxon>
        <taxon>Bacillati</taxon>
        <taxon>Actinomycetota</taxon>
        <taxon>Actinomycetes</taxon>
        <taxon>Micromonosporales</taxon>
        <taxon>Micromonosporaceae</taxon>
        <taxon>Plantactinospora</taxon>
    </lineage>
</organism>
<proteinExistence type="predicted"/>
<gene>
    <name evidence="1" type="ORF">Pma05_14750</name>
</gene>
<keyword evidence="2" id="KW-1185">Reference proteome</keyword>